<reference evidence="2 3" key="1">
    <citation type="submission" date="2019-09" db="EMBL/GenBank/DDBJ databases">
        <authorList>
            <person name="Wang X."/>
        </authorList>
    </citation>
    <scope>NUCLEOTIDE SEQUENCE [LARGE SCALE GENOMIC DNA]</scope>
    <source>
        <strain evidence="2 3">CICC 11023</strain>
    </source>
</reference>
<accession>A0A5N0EEW4</accession>
<sequence length="409" mass="43852">MRRVAVLLTIIGVGLGWPSAGAEPPIPAPARQLLYPESSFYPRLIRLEHNGAANGTIVASVNTLNQTGAIMASIDGGKTFQQRGMITDSMSKKSNQLCCSALFELPTALGTMPAGTLLWADTVFSDVLDVVLRHVEQRLWASRDQGVHWEFVSSIATSNSLFSFTDWGPLLPSAWEPSLSMSADGQLVAFYSDETDSRDHSQKLVQVRSPDGVHWVNQTETVVSDVKYVRPGMANAIRLPDGSYFLSYEICNTDKVHQCLAYFRRSTDGWNYGDPRFLGTMVRTGTDGGYTQHAPYPAWSPGPGPNGTILLSGQMVSSVDGTVTPSTGRTILANDALGEGSWYEMAAPIVIDGVTDAPCKNYSSALLPAPDGKSVIEAATDLDSKGVCRAYYASGPLTGPPSLPAPAAK</sequence>
<dbReference type="SUPFAM" id="SSF50939">
    <property type="entry name" value="Sialidases"/>
    <property type="match status" value="1"/>
</dbReference>
<dbReference type="Gene3D" id="2.120.10.10">
    <property type="match status" value="1"/>
</dbReference>
<feature type="chain" id="PRO_5024297918" evidence="1">
    <location>
        <begin position="23"/>
        <end position="409"/>
    </location>
</feature>
<keyword evidence="3" id="KW-1185">Reference proteome</keyword>
<dbReference type="EMBL" id="VXLC01000008">
    <property type="protein sequence ID" value="KAA8887089.1"/>
    <property type="molecule type" value="Genomic_DNA"/>
</dbReference>
<evidence type="ECO:0000313" key="2">
    <source>
        <dbReference type="EMBL" id="KAA8887089.1"/>
    </source>
</evidence>
<dbReference type="PANTHER" id="PTHR38792:SF3">
    <property type="entry name" value="BNR_ASP-BOX REPEAT DOMAIN PROTEIN (AFU_ORTHOLOGUE AFUA_7G06430)-RELATED"/>
    <property type="match status" value="1"/>
</dbReference>
<proteinExistence type="predicted"/>
<dbReference type="RefSeq" id="WP_150403420.1">
    <property type="nucleotide sequence ID" value="NZ_VXLC01000008.1"/>
</dbReference>
<dbReference type="InterPro" id="IPR036278">
    <property type="entry name" value="Sialidase_sf"/>
</dbReference>
<dbReference type="AlphaFoldDB" id="A0A5N0EEW4"/>
<evidence type="ECO:0000256" key="1">
    <source>
        <dbReference type="SAM" id="SignalP"/>
    </source>
</evidence>
<dbReference type="PANTHER" id="PTHR38792">
    <property type="entry name" value="BNR/ASP-BOX REPEAT DOMAIN PROTEIN (AFU_ORTHOLOGUE AFUA_7G06430)-RELATED"/>
    <property type="match status" value="1"/>
</dbReference>
<keyword evidence="1" id="KW-0732">Signal</keyword>
<organism evidence="2 3">
    <name type="scientific">Nocardia colli</name>
    <dbReference type="NCBI Taxonomy" id="2545717"/>
    <lineage>
        <taxon>Bacteria</taxon>
        <taxon>Bacillati</taxon>
        <taxon>Actinomycetota</taxon>
        <taxon>Actinomycetes</taxon>
        <taxon>Mycobacteriales</taxon>
        <taxon>Nocardiaceae</taxon>
        <taxon>Nocardia</taxon>
    </lineage>
</organism>
<dbReference type="Proteomes" id="UP000323876">
    <property type="component" value="Unassembled WGS sequence"/>
</dbReference>
<dbReference type="OrthoDB" id="5958808at2"/>
<gene>
    <name evidence="2" type="ORF">F3087_19430</name>
</gene>
<name>A0A5N0EEW4_9NOCA</name>
<protein>
    <submittedName>
        <fullName evidence="2">Exo-alpha-sialidase</fullName>
    </submittedName>
</protein>
<comment type="caution">
    <text evidence="2">The sequence shown here is derived from an EMBL/GenBank/DDBJ whole genome shotgun (WGS) entry which is preliminary data.</text>
</comment>
<feature type="signal peptide" evidence="1">
    <location>
        <begin position="1"/>
        <end position="22"/>
    </location>
</feature>
<evidence type="ECO:0000313" key="3">
    <source>
        <dbReference type="Proteomes" id="UP000323876"/>
    </source>
</evidence>